<comment type="similarity">
    <text evidence="1">Belongs to the 'phage' integrase family.</text>
</comment>
<feature type="domain" description="Tyr recombinase" evidence="7">
    <location>
        <begin position="151"/>
        <end position="330"/>
    </location>
</feature>
<keyword evidence="3 5" id="KW-0238">DNA-binding</keyword>
<reference evidence="9" key="2">
    <citation type="journal article" name="Microb. Cell Fact.">
        <title>A bifunctional enzyme belonging to cytochrome P450 family involved in the O-dealkylation and N-dealkoxymethylation toward chloroacetanilide herbicides in Rhodococcus sp. B2.</title>
        <authorList>
            <person name="Liu H.M."/>
            <person name="Yuan M."/>
            <person name="Liu A.M."/>
            <person name="Ren L."/>
            <person name="Zhu G.P."/>
            <person name="Sun L.N."/>
        </authorList>
    </citation>
    <scope>NUCLEOTIDE SEQUENCE</scope>
    <source>
        <strain evidence="9">B2</strain>
    </source>
</reference>
<feature type="region of interest" description="Disordered" evidence="6">
    <location>
        <begin position="124"/>
        <end position="145"/>
    </location>
</feature>
<feature type="domain" description="Core-binding (CB)" evidence="8">
    <location>
        <begin position="20"/>
        <end position="114"/>
    </location>
</feature>
<name>A0A8A6W4I9_9NOCA</name>
<dbReference type="Pfam" id="PF02899">
    <property type="entry name" value="Phage_int_SAM_1"/>
    <property type="match status" value="1"/>
</dbReference>
<evidence type="ECO:0000256" key="5">
    <source>
        <dbReference type="PROSITE-ProRule" id="PRU01248"/>
    </source>
</evidence>
<protein>
    <submittedName>
        <fullName evidence="9">Integrase</fullName>
    </submittedName>
</protein>
<dbReference type="GO" id="GO:0003677">
    <property type="term" value="F:DNA binding"/>
    <property type="evidence" value="ECO:0007669"/>
    <property type="project" value="UniProtKB-UniRule"/>
</dbReference>
<evidence type="ECO:0000313" key="9">
    <source>
        <dbReference type="EMBL" id="QTK22460.1"/>
    </source>
</evidence>
<dbReference type="GO" id="GO:0015074">
    <property type="term" value="P:DNA integration"/>
    <property type="evidence" value="ECO:0007669"/>
    <property type="project" value="UniProtKB-KW"/>
</dbReference>
<reference evidence="9" key="1">
    <citation type="submission" date="2020-12" db="EMBL/GenBank/DDBJ databases">
        <authorList>
            <person name="Liu H."/>
        </authorList>
    </citation>
    <scope>NUCLEOTIDE SEQUENCE</scope>
    <source>
        <strain evidence="9">B2</strain>
    </source>
</reference>
<dbReference type="PANTHER" id="PTHR30349:SF41">
    <property type="entry name" value="INTEGRASE_RECOMBINASE PROTEIN MJ0367-RELATED"/>
    <property type="match status" value="1"/>
</dbReference>
<dbReference type="InterPro" id="IPR050090">
    <property type="entry name" value="Tyrosine_recombinase_XerCD"/>
</dbReference>
<dbReference type="PROSITE" id="PS51898">
    <property type="entry name" value="TYR_RECOMBINASE"/>
    <property type="match status" value="1"/>
</dbReference>
<dbReference type="AlphaFoldDB" id="A0A8A6W4I9"/>
<keyword evidence="4" id="KW-0233">DNA recombination</keyword>
<proteinExistence type="inferred from homology"/>
<keyword evidence="2" id="KW-0229">DNA integration</keyword>
<sequence length="349" mass="38190">MTFVPCLVRSMHGVEIRALTLGHPQLDDYLAFVGARARLNTWLATAYDLKVFFTVVTKEPAQVTTADVFAFLEQQRAPRLGERVVRLEDGESGLAARTIARRLSTVSGLFAYLTARGDAGVVRNPVPRGLSSRQPGRRGRGGVPLVRTPRRLPRVLGPHEVDAVLTALRTRRDTAMVQAMLLGGLRRCEVLGLRLGDVNAGERRLFIADGKGGRQRIVPVSSRFFVALGDYLDDERPRISTTDRVFVVLKGPRRGGPLSAAGLDEILAGTRNRAGLARLTCHQLRHTCFTRLREAGMALEAIQAQAGHASIESTRIYLHLANDWLAGEYLRAAASIDAQMNPTDVGVTE</sequence>
<dbReference type="InterPro" id="IPR004107">
    <property type="entry name" value="Integrase_SAM-like_N"/>
</dbReference>
<evidence type="ECO:0000259" key="7">
    <source>
        <dbReference type="PROSITE" id="PS51898"/>
    </source>
</evidence>
<dbReference type="GO" id="GO:0006310">
    <property type="term" value="P:DNA recombination"/>
    <property type="evidence" value="ECO:0007669"/>
    <property type="project" value="UniProtKB-KW"/>
</dbReference>
<dbReference type="InterPro" id="IPR011010">
    <property type="entry name" value="DNA_brk_join_enz"/>
</dbReference>
<dbReference type="PROSITE" id="PS51900">
    <property type="entry name" value="CB"/>
    <property type="match status" value="1"/>
</dbReference>
<evidence type="ECO:0000256" key="3">
    <source>
        <dbReference type="ARBA" id="ARBA00023125"/>
    </source>
</evidence>
<evidence type="ECO:0000259" key="8">
    <source>
        <dbReference type="PROSITE" id="PS51900"/>
    </source>
</evidence>
<dbReference type="PANTHER" id="PTHR30349">
    <property type="entry name" value="PHAGE INTEGRASE-RELATED"/>
    <property type="match status" value="1"/>
</dbReference>
<evidence type="ECO:0000256" key="1">
    <source>
        <dbReference type="ARBA" id="ARBA00008857"/>
    </source>
</evidence>
<evidence type="ECO:0000256" key="4">
    <source>
        <dbReference type="ARBA" id="ARBA00023172"/>
    </source>
</evidence>
<dbReference type="InterPro" id="IPR013762">
    <property type="entry name" value="Integrase-like_cat_sf"/>
</dbReference>
<dbReference type="Gene3D" id="1.10.443.10">
    <property type="entry name" value="Intergrase catalytic core"/>
    <property type="match status" value="1"/>
</dbReference>
<evidence type="ECO:0000256" key="2">
    <source>
        <dbReference type="ARBA" id="ARBA00022908"/>
    </source>
</evidence>
<accession>A0A8A6W4I9</accession>
<dbReference type="SUPFAM" id="SSF56349">
    <property type="entry name" value="DNA breaking-rejoining enzymes"/>
    <property type="match status" value="1"/>
</dbReference>
<dbReference type="InterPro" id="IPR044068">
    <property type="entry name" value="CB"/>
</dbReference>
<dbReference type="Pfam" id="PF00589">
    <property type="entry name" value="Phage_integrase"/>
    <property type="match status" value="1"/>
</dbReference>
<dbReference type="EMBL" id="MW378985">
    <property type="protein sequence ID" value="QTK22460.1"/>
    <property type="molecule type" value="Genomic_DNA"/>
</dbReference>
<dbReference type="InterPro" id="IPR010998">
    <property type="entry name" value="Integrase_recombinase_N"/>
</dbReference>
<evidence type="ECO:0000256" key="6">
    <source>
        <dbReference type="SAM" id="MobiDB-lite"/>
    </source>
</evidence>
<organism evidence="9">
    <name type="scientific">Rhodococcus sp. B2</name>
    <dbReference type="NCBI Taxonomy" id="1185468"/>
    <lineage>
        <taxon>Bacteria</taxon>
        <taxon>Bacillati</taxon>
        <taxon>Actinomycetota</taxon>
        <taxon>Actinomycetes</taxon>
        <taxon>Mycobacteriales</taxon>
        <taxon>Nocardiaceae</taxon>
        <taxon>Rhodococcus</taxon>
    </lineage>
</organism>
<dbReference type="Gene3D" id="1.10.150.130">
    <property type="match status" value="1"/>
</dbReference>
<dbReference type="InterPro" id="IPR002104">
    <property type="entry name" value="Integrase_catalytic"/>
</dbReference>